<evidence type="ECO:0000256" key="2">
    <source>
        <dbReference type="SAM" id="Phobius"/>
    </source>
</evidence>
<feature type="region of interest" description="Disordered" evidence="1">
    <location>
        <begin position="85"/>
        <end position="109"/>
    </location>
</feature>
<organism evidence="3 4">
    <name type="scientific">Peredibacter starrii</name>
    <dbReference type="NCBI Taxonomy" id="28202"/>
    <lineage>
        <taxon>Bacteria</taxon>
        <taxon>Pseudomonadati</taxon>
        <taxon>Bdellovibrionota</taxon>
        <taxon>Bacteriovoracia</taxon>
        <taxon>Bacteriovoracales</taxon>
        <taxon>Bacteriovoracaceae</taxon>
        <taxon>Peredibacter</taxon>
    </lineage>
</organism>
<dbReference type="EMBL" id="CP139487">
    <property type="protein sequence ID" value="WPU66235.1"/>
    <property type="molecule type" value="Genomic_DNA"/>
</dbReference>
<keyword evidence="2" id="KW-0472">Membrane</keyword>
<keyword evidence="4" id="KW-1185">Reference proteome</keyword>
<gene>
    <name evidence="3" type="ORF">SOO65_05700</name>
</gene>
<dbReference type="RefSeq" id="WP_321398242.1">
    <property type="nucleotide sequence ID" value="NZ_CP139487.1"/>
</dbReference>
<keyword evidence="2" id="KW-1133">Transmembrane helix</keyword>
<dbReference type="AlphaFoldDB" id="A0AAX4HS99"/>
<evidence type="ECO:0000313" key="4">
    <source>
        <dbReference type="Proteomes" id="UP001324634"/>
    </source>
</evidence>
<accession>A0AAX4HS99</accession>
<evidence type="ECO:0000313" key="3">
    <source>
        <dbReference type="EMBL" id="WPU66235.1"/>
    </source>
</evidence>
<dbReference type="Proteomes" id="UP001324634">
    <property type="component" value="Chromosome"/>
</dbReference>
<sequence length="137" mass="15757">MIYRGFNDREVSKITEILERNGVQFAVGVPNEAMDHINDKTKRVNHKFMDSIMQFEIESAEFDKISPQDIQKLLDLRIYREEESPFTEEELANAGTETDHISPSRPTKEQTAMNRWASVLMIVGVAIYAAFKTGIFK</sequence>
<feature type="compositionally biased region" description="Basic and acidic residues" evidence="1">
    <location>
        <begin position="97"/>
        <end position="108"/>
    </location>
</feature>
<keyword evidence="2" id="KW-0812">Transmembrane</keyword>
<proteinExistence type="predicted"/>
<evidence type="ECO:0000256" key="1">
    <source>
        <dbReference type="SAM" id="MobiDB-lite"/>
    </source>
</evidence>
<name>A0AAX4HS99_9BACT</name>
<protein>
    <submittedName>
        <fullName evidence="3">Uncharacterized protein</fullName>
    </submittedName>
</protein>
<reference evidence="3 4" key="1">
    <citation type="submission" date="2023-11" db="EMBL/GenBank/DDBJ databases">
        <title>Peredibacter starrii A3.12.</title>
        <authorList>
            <person name="Mitchell R.J."/>
        </authorList>
    </citation>
    <scope>NUCLEOTIDE SEQUENCE [LARGE SCALE GENOMIC DNA]</scope>
    <source>
        <strain evidence="3 4">A3.12</strain>
    </source>
</reference>
<dbReference type="KEGG" id="psti:SOO65_05700"/>
<feature type="transmembrane region" description="Helical" evidence="2">
    <location>
        <begin position="112"/>
        <end position="131"/>
    </location>
</feature>